<evidence type="ECO:0000259" key="2">
    <source>
        <dbReference type="PROSITE" id="PS50943"/>
    </source>
</evidence>
<evidence type="ECO:0000313" key="4">
    <source>
        <dbReference type="Proteomes" id="UP000181997"/>
    </source>
</evidence>
<dbReference type="PANTHER" id="PTHR46558:SF4">
    <property type="entry name" value="DNA-BIDING PHAGE PROTEIN"/>
    <property type="match status" value="1"/>
</dbReference>
<dbReference type="PROSITE" id="PS50943">
    <property type="entry name" value="HTH_CROC1"/>
    <property type="match status" value="1"/>
</dbReference>
<evidence type="ECO:0000256" key="1">
    <source>
        <dbReference type="ARBA" id="ARBA00023125"/>
    </source>
</evidence>
<dbReference type="OrthoDB" id="6386941at2"/>
<dbReference type="AlphaFoldDB" id="A0A0V8HKT1"/>
<accession>A0A0V8HKT1</accession>
<dbReference type="SMART" id="SM00530">
    <property type="entry name" value="HTH_XRE"/>
    <property type="match status" value="1"/>
</dbReference>
<dbReference type="GO" id="GO:0003677">
    <property type="term" value="F:DNA binding"/>
    <property type="evidence" value="ECO:0007669"/>
    <property type="project" value="UniProtKB-KW"/>
</dbReference>
<dbReference type="EMBL" id="FMAU01000001">
    <property type="protein sequence ID" value="SCB79721.1"/>
    <property type="molecule type" value="Genomic_DNA"/>
</dbReference>
<feature type="domain" description="HTH cro/C1-type" evidence="2">
    <location>
        <begin position="5"/>
        <end position="59"/>
    </location>
</feature>
<dbReference type="InterPro" id="IPR001387">
    <property type="entry name" value="Cro/C1-type_HTH"/>
</dbReference>
<dbReference type="Gene3D" id="1.10.260.40">
    <property type="entry name" value="lambda repressor-like DNA-binding domains"/>
    <property type="match status" value="1"/>
</dbReference>
<dbReference type="Proteomes" id="UP000181997">
    <property type="component" value="Unassembled WGS sequence"/>
</dbReference>
<reference evidence="4" key="1">
    <citation type="submission" date="2016-08" db="EMBL/GenBank/DDBJ databases">
        <authorList>
            <person name="Varghese N."/>
            <person name="Submissions Spin"/>
        </authorList>
    </citation>
    <scope>NUCLEOTIDE SEQUENCE [LARGE SCALE GENOMIC DNA]</scope>
    <source>
        <strain evidence="4">SGD-1123</strain>
    </source>
</reference>
<keyword evidence="4" id="KW-1185">Reference proteome</keyword>
<evidence type="ECO:0000313" key="3">
    <source>
        <dbReference type="EMBL" id="SCB79721.1"/>
    </source>
</evidence>
<proteinExistence type="predicted"/>
<gene>
    <name evidence="3" type="ORF">GA0061094_0557</name>
</gene>
<dbReference type="Pfam" id="PF01381">
    <property type="entry name" value="HTH_3"/>
    <property type="match status" value="1"/>
</dbReference>
<keyword evidence="1" id="KW-0238">DNA-binding</keyword>
<sequence>MKNKIKELRADRRMTQDQLAARLNVSRQTIISLERERYNPSINLAFKVARVFQCSIEDIFIYEEDNE</sequence>
<dbReference type="CDD" id="cd00093">
    <property type="entry name" value="HTH_XRE"/>
    <property type="match status" value="1"/>
</dbReference>
<dbReference type="InterPro" id="IPR010982">
    <property type="entry name" value="Lambda_DNA-bd_dom_sf"/>
</dbReference>
<name>A0A0V8HKT1_9BACI</name>
<dbReference type="SUPFAM" id="SSF47413">
    <property type="entry name" value="lambda repressor-like DNA-binding domains"/>
    <property type="match status" value="1"/>
</dbReference>
<dbReference type="PANTHER" id="PTHR46558">
    <property type="entry name" value="TRACRIPTIONAL REGULATORY PROTEIN-RELATED-RELATED"/>
    <property type="match status" value="1"/>
</dbReference>
<dbReference type="RefSeq" id="WP_058297433.1">
    <property type="nucleotide sequence ID" value="NZ_FMAU01000001.1"/>
</dbReference>
<protein>
    <submittedName>
        <fullName evidence="3">Putative transcriptional regulator</fullName>
    </submittedName>
</protein>
<organism evidence="3 4">
    <name type="scientific">[Bacillus] enclensis</name>
    <dbReference type="NCBI Taxonomy" id="1402860"/>
    <lineage>
        <taxon>Bacteria</taxon>
        <taxon>Bacillati</taxon>
        <taxon>Bacillota</taxon>
        <taxon>Bacilli</taxon>
        <taxon>Bacillales</taxon>
        <taxon>Bacillaceae</taxon>
        <taxon>Rossellomorea</taxon>
    </lineage>
</organism>